<dbReference type="Proteomes" id="UP000054498">
    <property type="component" value="Unassembled WGS sequence"/>
</dbReference>
<name>A0A0D2J5F0_9CHLO</name>
<dbReference type="GeneID" id="25730265"/>
<protein>
    <submittedName>
        <fullName evidence="2">Uncharacterized protein</fullName>
    </submittedName>
</protein>
<feature type="region of interest" description="Disordered" evidence="1">
    <location>
        <begin position="254"/>
        <end position="288"/>
    </location>
</feature>
<feature type="region of interest" description="Disordered" evidence="1">
    <location>
        <begin position="323"/>
        <end position="351"/>
    </location>
</feature>
<feature type="region of interest" description="Disordered" evidence="1">
    <location>
        <begin position="114"/>
        <end position="155"/>
    </location>
</feature>
<feature type="compositionally biased region" description="Low complexity" evidence="1">
    <location>
        <begin position="201"/>
        <end position="219"/>
    </location>
</feature>
<dbReference type="RefSeq" id="XP_013894122.1">
    <property type="nucleotide sequence ID" value="XM_014038668.1"/>
</dbReference>
<reference evidence="2 3" key="1">
    <citation type="journal article" date="2013" name="BMC Genomics">
        <title>Reconstruction of the lipid metabolism for the microalga Monoraphidium neglectum from its genome sequence reveals characteristics suitable for biofuel production.</title>
        <authorList>
            <person name="Bogen C."/>
            <person name="Al-Dilaimi A."/>
            <person name="Albersmeier A."/>
            <person name="Wichmann J."/>
            <person name="Grundmann M."/>
            <person name="Rupp O."/>
            <person name="Lauersen K.J."/>
            <person name="Blifernez-Klassen O."/>
            <person name="Kalinowski J."/>
            <person name="Goesmann A."/>
            <person name="Mussgnug J.H."/>
            <person name="Kruse O."/>
        </authorList>
    </citation>
    <scope>NUCLEOTIDE SEQUENCE [LARGE SCALE GENOMIC DNA]</scope>
    <source>
        <strain evidence="2 3">SAG 48.87</strain>
    </source>
</reference>
<sequence length="392" mass="38609">MAEQVARQQAAGEEARARVQHLEEQRGKLLAVKVEYKETARRLRAESIRLISEARVKGDHAMRLQGWLKLTADGAETARGEAAALRGGLARMQACLGAVREECAGVDSCVSDSYSGSGGDDDGSEGWAEGGGEPQALSGGSCGATTTASSSGAVTPANGCVDEGGSRLVNDAHPTCADAPEGVGVLVQDATAADGAGGAGALAASGGADDGQAASPSGGACEGTAEAVSRACHGNLCSMLEVAAAPAAASIAGGAQQGDAAEEEQVQADDGGSCSDSEHGQDDDASAASEQDCAVVVFVRVGSPCSLKAGMAAIVEGRDCSGTGDAGDRASGSPDSAKAENAGGEGAAPGVGAGARTAWWGRLRGKACQAKASLRRGVLAPLCFTGAGADRF</sequence>
<gene>
    <name evidence="2" type="ORF">MNEG_12860</name>
</gene>
<dbReference type="EMBL" id="KK103695">
    <property type="protein sequence ID" value="KIY95102.1"/>
    <property type="molecule type" value="Genomic_DNA"/>
</dbReference>
<dbReference type="AlphaFoldDB" id="A0A0D2J5F0"/>
<accession>A0A0D2J5F0</accession>
<proteinExistence type="predicted"/>
<evidence type="ECO:0000256" key="1">
    <source>
        <dbReference type="SAM" id="MobiDB-lite"/>
    </source>
</evidence>
<feature type="region of interest" description="Disordered" evidence="1">
    <location>
        <begin position="196"/>
        <end position="220"/>
    </location>
</feature>
<evidence type="ECO:0000313" key="2">
    <source>
        <dbReference type="EMBL" id="KIY95102.1"/>
    </source>
</evidence>
<dbReference type="KEGG" id="mng:MNEG_12860"/>
<evidence type="ECO:0000313" key="3">
    <source>
        <dbReference type="Proteomes" id="UP000054498"/>
    </source>
</evidence>
<keyword evidence="3" id="KW-1185">Reference proteome</keyword>
<organism evidence="2 3">
    <name type="scientific">Monoraphidium neglectum</name>
    <dbReference type="NCBI Taxonomy" id="145388"/>
    <lineage>
        <taxon>Eukaryota</taxon>
        <taxon>Viridiplantae</taxon>
        <taxon>Chlorophyta</taxon>
        <taxon>core chlorophytes</taxon>
        <taxon>Chlorophyceae</taxon>
        <taxon>CS clade</taxon>
        <taxon>Sphaeropleales</taxon>
        <taxon>Selenastraceae</taxon>
        <taxon>Monoraphidium</taxon>
    </lineage>
</organism>
<feature type="compositionally biased region" description="Low complexity" evidence="1">
    <location>
        <begin position="136"/>
        <end position="155"/>
    </location>
</feature>